<keyword evidence="3" id="KW-1185">Reference proteome</keyword>
<evidence type="ECO:0000313" key="3">
    <source>
        <dbReference type="Proteomes" id="UP000076577"/>
    </source>
</evidence>
<dbReference type="PANTHER" id="PTHR38588:SF1">
    <property type="entry name" value="BLL0334 PROTEIN"/>
    <property type="match status" value="1"/>
</dbReference>
<dbReference type="OrthoDB" id="9787428at2"/>
<dbReference type="EMBL" id="LMCB01000001">
    <property type="protein sequence ID" value="KZL22038.1"/>
    <property type="molecule type" value="Genomic_DNA"/>
</dbReference>
<dbReference type="Proteomes" id="UP000076577">
    <property type="component" value="Unassembled WGS sequence"/>
</dbReference>
<dbReference type="AlphaFoldDB" id="A0A166B982"/>
<dbReference type="CDD" id="cd05018">
    <property type="entry name" value="CoxG"/>
    <property type="match status" value="1"/>
</dbReference>
<dbReference type="Gene3D" id="3.30.530.20">
    <property type="match status" value="1"/>
</dbReference>
<evidence type="ECO:0000313" key="2">
    <source>
        <dbReference type="EMBL" id="KZL22038.1"/>
    </source>
</evidence>
<keyword evidence="1" id="KW-0812">Transmembrane</keyword>
<feature type="transmembrane region" description="Helical" evidence="1">
    <location>
        <begin position="211"/>
        <end position="232"/>
    </location>
</feature>
<accession>A0A166B982</accession>
<organism evidence="2 3">
    <name type="scientific">Pseudovibrio axinellae</name>
    <dbReference type="NCBI Taxonomy" id="989403"/>
    <lineage>
        <taxon>Bacteria</taxon>
        <taxon>Pseudomonadati</taxon>
        <taxon>Pseudomonadota</taxon>
        <taxon>Alphaproteobacteria</taxon>
        <taxon>Hyphomicrobiales</taxon>
        <taxon>Stappiaceae</taxon>
        <taxon>Pseudovibrio</taxon>
    </lineage>
</organism>
<dbReference type="STRING" id="989403.SAMN05421798_103137"/>
<dbReference type="InterPro" id="IPR023393">
    <property type="entry name" value="START-like_dom_sf"/>
</dbReference>
<keyword evidence="1" id="KW-0472">Membrane</keyword>
<dbReference type="Pfam" id="PF06240">
    <property type="entry name" value="COXG"/>
    <property type="match status" value="1"/>
</dbReference>
<sequence>MEMSGEQLIGASKEKVWEALNDPELLKKCIPGCDSLEKTSDTEMSATVTAKVGPVKAKFKGDVTLSELNPPNSYKISGEGKGGVAGFAKGSADVTLSESGDGTLLNYEVKAKVGGKLAQLGNRLIDSTAKKLAEEFFANLNTELGGKPAADDAAVLESVELDPGLVEEAKSIANEQAIEGSAEAIAEAEHALEDAVKDVEEKVEVAAGKGVLGGPMGWGILTLIVLIALYWLL</sequence>
<dbReference type="RefSeq" id="WP_068000434.1">
    <property type="nucleotide sequence ID" value="NZ_FOFM01000003.1"/>
</dbReference>
<reference evidence="2 3" key="1">
    <citation type="journal article" date="2016" name="Front. Microbiol.">
        <title>Comparative Genomic Analysis Reveals a Diverse Repertoire of Genes Involved in Prokaryote-Eukaryote Interactions within the Pseudovibrio Genus.</title>
        <authorList>
            <person name="Romano S."/>
            <person name="Fernandez-Guerra A."/>
            <person name="Reen F.J."/>
            <person name="Glockner F.O."/>
            <person name="Crowley S.P."/>
            <person name="O'Sullivan O."/>
            <person name="Cotter P.D."/>
            <person name="Adams C."/>
            <person name="Dobson A.D."/>
            <person name="O'Gara F."/>
        </authorList>
    </citation>
    <scope>NUCLEOTIDE SEQUENCE [LARGE SCALE GENOMIC DNA]</scope>
    <source>
        <strain evidence="2 3">Ad2</strain>
    </source>
</reference>
<dbReference type="SUPFAM" id="SSF55961">
    <property type="entry name" value="Bet v1-like"/>
    <property type="match status" value="1"/>
</dbReference>
<evidence type="ECO:0000256" key="1">
    <source>
        <dbReference type="SAM" id="Phobius"/>
    </source>
</evidence>
<gene>
    <name evidence="2" type="ORF">PsAD2_00063</name>
</gene>
<keyword evidence="1" id="KW-1133">Transmembrane helix</keyword>
<comment type="caution">
    <text evidence="2">The sequence shown here is derived from an EMBL/GenBank/DDBJ whole genome shotgun (WGS) entry which is preliminary data.</text>
</comment>
<dbReference type="PATRIC" id="fig|989403.3.peg.66"/>
<name>A0A166B982_9HYPH</name>
<protein>
    <submittedName>
        <fullName evidence="2">Carbon monoxide dehydrogenase subunit G (CoxG)</fullName>
    </submittedName>
</protein>
<dbReference type="InterPro" id="IPR010419">
    <property type="entry name" value="CO_DH_gsu"/>
</dbReference>
<dbReference type="PANTHER" id="PTHR38588">
    <property type="entry name" value="BLL0334 PROTEIN"/>
    <property type="match status" value="1"/>
</dbReference>
<proteinExistence type="predicted"/>